<organism evidence="1 2">
    <name type="scientific">Anatilimnocola aggregata</name>
    <dbReference type="NCBI Taxonomy" id="2528021"/>
    <lineage>
        <taxon>Bacteria</taxon>
        <taxon>Pseudomonadati</taxon>
        <taxon>Planctomycetota</taxon>
        <taxon>Planctomycetia</taxon>
        <taxon>Pirellulales</taxon>
        <taxon>Pirellulaceae</taxon>
        <taxon>Anatilimnocola</taxon>
    </lineage>
</organism>
<proteinExistence type="predicted"/>
<name>A0A517Y762_9BACT</name>
<accession>A0A517Y762</accession>
<dbReference type="KEGG" id="aagg:ETAA8_11520"/>
<gene>
    <name evidence="1" type="ORF">ETAA8_11520</name>
</gene>
<reference evidence="1 2" key="1">
    <citation type="submission" date="2019-02" db="EMBL/GenBank/DDBJ databases">
        <title>Deep-cultivation of Planctomycetes and their phenomic and genomic characterization uncovers novel biology.</title>
        <authorList>
            <person name="Wiegand S."/>
            <person name="Jogler M."/>
            <person name="Boedeker C."/>
            <person name="Pinto D."/>
            <person name="Vollmers J."/>
            <person name="Rivas-Marin E."/>
            <person name="Kohn T."/>
            <person name="Peeters S.H."/>
            <person name="Heuer A."/>
            <person name="Rast P."/>
            <person name="Oberbeckmann S."/>
            <person name="Bunk B."/>
            <person name="Jeske O."/>
            <person name="Meyerdierks A."/>
            <person name="Storesund J.E."/>
            <person name="Kallscheuer N."/>
            <person name="Luecker S."/>
            <person name="Lage O.M."/>
            <person name="Pohl T."/>
            <person name="Merkel B.J."/>
            <person name="Hornburger P."/>
            <person name="Mueller R.-W."/>
            <person name="Bruemmer F."/>
            <person name="Labrenz M."/>
            <person name="Spormann A.M."/>
            <person name="Op den Camp H."/>
            <person name="Overmann J."/>
            <person name="Amann R."/>
            <person name="Jetten M.S.M."/>
            <person name="Mascher T."/>
            <person name="Medema M.H."/>
            <person name="Devos D.P."/>
            <person name="Kaster A.-K."/>
            <person name="Ovreas L."/>
            <person name="Rohde M."/>
            <person name="Galperin M.Y."/>
            <person name="Jogler C."/>
        </authorList>
    </citation>
    <scope>NUCLEOTIDE SEQUENCE [LARGE SCALE GENOMIC DNA]</scope>
    <source>
        <strain evidence="1 2">ETA_A8</strain>
    </source>
</reference>
<dbReference type="AlphaFoldDB" id="A0A517Y762"/>
<keyword evidence="2" id="KW-1185">Reference proteome</keyword>
<evidence type="ECO:0000313" key="1">
    <source>
        <dbReference type="EMBL" id="QDU26078.1"/>
    </source>
</evidence>
<protein>
    <submittedName>
        <fullName evidence="1">Uncharacterized protein</fullName>
    </submittedName>
</protein>
<evidence type="ECO:0000313" key="2">
    <source>
        <dbReference type="Proteomes" id="UP000315017"/>
    </source>
</evidence>
<dbReference type="RefSeq" id="WP_202921579.1">
    <property type="nucleotide sequence ID" value="NZ_CP036274.1"/>
</dbReference>
<sequence>MARNRLRIYYGPEETQLAIATETLPAPRHSVSVPLDEVLPLLVDAVRSNRTWVDDFGDEEITISNDLYEVLLAYQHFRRPSA</sequence>
<dbReference type="Proteomes" id="UP000315017">
    <property type="component" value="Chromosome"/>
</dbReference>
<dbReference type="EMBL" id="CP036274">
    <property type="protein sequence ID" value="QDU26078.1"/>
    <property type="molecule type" value="Genomic_DNA"/>
</dbReference>